<evidence type="ECO:0000256" key="2">
    <source>
        <dbReference type="ARBA" id="ARBA00022475"/>
    </source>
</evidence>
<comment type="subcellular location">
    <subcellularLocation>
        <location evidence="1">Cell membrane</location>
        <topology evidence="1">Multi-pass membrane protein</topology>
    </subcellularLocation>
</comment>
<evidence type="ECO:0000313" key="9">
    <source>
        <dbReference type="Proteomes" id="UP000057820"/>
    </source>
</evidence>
<dbReference type="KEGG" id="nfr:ERS450000_03014"/>
<evidence type="ECO:0000259" key="7">
    <source>
        <dbReference type="Pfam" id="PF12823"/>
    </source>
</evidence>
<evidence type="ECO:0000313" key="8">
    <source>
        <dbReference type="EMBL" id="CRY78609.1"/>
    </source>
</evidence>
<feature type="transmembrane region" description="Helical" evidence="6">
    <location>
        <begin position="66"/>
        <end position="88"/>
    </location>
</feature>
<reference evidence="9" key="1">
    <citation type="submission" date="2015-03" db="EMBL/GenBank/DDBJ databases">
        <authorList>
            <consortium name="Pathogen Informatics"/>
        </authorList>
    </citation>
    <scope>NUCLEOTIDE SEQUENCE [LARGE SCALE GENOMIC DNA]</scope>
    <source>
        <strain evidence="9">NCTC11134</strain>
    </source>
</reference>
<dbReference type="NCBIfam" id="TIGR03954">
    <property type="entry name" value="integ_memb_HG"/>
    <property type="match status" value="1"/>
</dbReference>
<dbReference type="GO" id="GO:0005886">
    <property type="term" value="C:plasma membrane"/>
    <property type="evidence" value="ECO:0007669"/>
    <property type="project" value="UniProtKB-SubCell"/>
</dbReference>
<proteinExistence type="predicted"/>
<dbReference type="PANTHER" id="PTHR40077:SF2">
    <property type="entry name" value="MEMBRANE PROTEIN"/>
    <property type="match status" value="1"/>
</dbReference>
<sequence length="127" mass="14040">MNAGDNETVSVDRPAAPASAVDPARRAKIKSALLRYRVLAWFTGLWLLLLTGEMIAKYGFDADPPSWIAIVHGWVYFVYLILTADLALKVRWPLGRTVGTLLAGTIPLLSFFVEHANAKQVKRDFGV</sequence>
<keyword evidence="2" id="KW-1003">Cell membrane</keyword>
<dbReference type="Pfam" id="PF12823">
    <property type="entry name" value="DUF3817"/>
    <property type="match status" value="1"/>
</dbReference>
<accession>A0A0H5NUE3</accession>
<feature type="domain" description="DUF3817" evidence="7">
    <location>
        <begin position="34"/>
        <end position="117"/>
    </location>
</feature>
<name>A0A0H5NUE3_NOCFR</name>
<dbReference type="Proteomes" id="UP000057820">
    <property type="component" value="Chromosome 1"/>
</dbReference>
<feature type="transmembrane region" description="Helical" evidence="6">
    <location>
        <begin position="38"/>
        <end position="60"/>
    </location>
</feature>
<dbReference type="InterPro" id="IPR023845">
    <property type="entry name" value="DUF3817_TM"/>
</dbReference>
<evidence type="ECO:0000256" key="5">
    <source>
        <dbReference type="ARBA" id="ARBA00023136"/>
    </source>
</evidence>
<protein>
    <submittedName>
        <fullName evidence="8">Integral membrane protein</fullName>
    </submittedName>
</protein>
<evidence type="ECO:0000256" key="3">
    <source>
        <dbReference type="ARBA" id="ARBA00022692"/>
    </source>
</evidence>
<dbReference type="AlphaFoldDB" id="A0A0H5NUE3"/>
<keyword evidence="5 6" id="KW-0472">Membrane</keyword>
<evidence type="ECO:0000256" key="1">
    <source>
        <dbReference type="ARBA" id="ARBA00004651"/>
    </source>
</evidence>
<evidence type="ECO:0000256" key="4">
    <source>
        <dbReference type="ARBA" id="ARBA00022989"/>
    </source>
</evidence>
<dbReference type="PANTHER" id="PTHR40077">
    <property type="entry name" value="MEMBRANE PROTEIN-RELATED"/>
    <property type="match status" value="1"/>
</dbReference>
<keyword evidence="3 6" id="KW-0812">Transmembrane</keyword>
<dbReference type="EMBL" id="LN868938">
    <property type="protein sequence ID" value="CRY78609.1"/>
    <property type="molecule type" value="Genomic_DNA"/>
</dbReference>
<gene>
    <name evidence="8" type="ORF">ERS450000_03014</name>
</gene>
<keyword evidence="4 6" id="KW-1133">Transmembrane helix</keyword>
<evidence type="ECO:0000256" key="6">
    <source>
        <dbReference type="SAM" id="Phobius"/>
    </source>
</evidence>
<organism evidence="8 9">
    <name type="scientific">Nocardia farcinica</name>
    <dbReference type="NCBI Taxonomy" id="37329"/>
    <lineage>
        <taxon>Bacteria</taxon>
        <taxon>Bacillati</taxon>
        <taxon>Actinomycetota</taxon>
        <taxon>Actinomycetes</taxon>
        <taxon>Mycobacteriales</taxon>
        <taxon>Nocardiaceae</taxon>
        <taxon>Nocardia</taxon>
    </lineage>
</organism>